<reference evidence="1" key="2">
    <citation type="submission" date="2023-05" db="EMBL/GenBank/DDBJ databases">
        <authorList>
            <consortium name="Lawrence Berkeley National Laboratory"/>
            <person name="Steindorff A."/>
            <person name="Hensen N."/>
            <person name="Bonometti L."/>
            <person name="Westerberg I."/>
            <person name="Brannstrom I.O."/>
            <person name="Guillou S."/>
            <person name="Cros-Aarteil S."/>
            <person name="Calhoun S."/>
            <person name="Haridas S."/>
            <person name="Kuo A."/>
            <person name="Mondo S."/>
            <person name="Pangilinan J."/>
            <person name="Riley R."/>
            <person name="Labutti K."/>
            <person name="Andreopoulos B."/>
            <person name="Lipzen A."/>
            <person name="Chen C."/>
            <person name="Yanf M."/>
            <person name="Daum C."/>
            <person name="Ng V."/>
            <person name="Clum A."/>
            <person name="Ohm R."/>
            <person name="Martin F."/>
            <person name="Silar P."/>
            <person name="Natvig D."/>
            <person name="Lalanne C."/>
            <person name="Gautier V."/>
            <person name="Ament-Velasquez S.L."/>
            <person name="Kruys A."/>
            <person name="Hutchinson M.I."/>
            <person name="Powell A.J."/>
            <person name="Barry K."/>
            <person name="Miller A.N."/>
            <person name="Grigoriev I.V."/>
            <person name="Debuchy R."/>
            <person name="Gladieux P."/>
            <person name="Thoren M.H."/>
            <person name="Johannesson H."/>
        </authorList>
    </citation>
    <scope>NUCLEOTIDE SEQUENCE</scope>
    <source>
        <strain evidence="1">PSN243</strain>
    </source>
</reference>
<protein>
    <recommendedName>
        <fullName evidence="3">F-box domain-containing protein</fullName>
    </recommendedName>
</protein>
<keyword evidence="2" id="KW-1185">Reference proteome</keyword>
<comment type="caution">
    <text evidence="1">The sequence shown here is derived from an EMBL/GenBank/DDBJ whole genome shotgun (WGS) entry which is preliminary data.</text>
</comment>
<dbReference type="AlphaFoldDB" id="A0AAV9G373"/>
<sequence length="321" mass="35982">MAMLALPDELLLEIFNNLFLPPPPSPPSGDPKRHCAEGAALPKVCRRFHRLATPGLYTHLDVHFTDAESGDPTYSAKLLHRTLDENSNLHHYCRSLRLILPDPDYQSQGLPLNRASRPVRDALLMAFNITAWLKNTTNLFISGYFSHSRTHSVSLALVDSVGKHMPRLEKLSIGKQVWLERVWYILREIKQLRSLEIGIGVSATNKHPRSKFIGSSAITSLSVDYLLAPPLNLERLLLVPEALEHFTFRGMYPGCYWSWPLSQMITAVERHQTSLRTLQVASGRASGDATNDHSLEDEVDDVDLSGFTQLEGIQFVAAPVE</sequence>
<name>A0AAV9G373_9PEZI</name>
<accession>A0AAV9G373</accession>
<dbReference type="EMBL" id="MU866040">
    <property type="protein sequence ID" value="KAK4441991.1"/>
    <property type="molecule type" value="Genomic_DNA"/>
</dbReference>
<reference evidence="1" key="1">
    <citation type="journal article" date="2023" name="Mol. Phylogenet. Evol.">
        <title>Genome-scale phylogeny and comparative genomics of the fungal order Sordariales.</title>
        <authorList>
            <person name="Hensen N."/>
            <person name="Bonometti L."/>
            <person name="Westerberg I."/>
            <person name="Brannstrom I.O."/>
            <person name="Guillou S."/>
            <person name="Cros-Aarteil S."/>
            <person name="Calhoun S."/>
            <person name="Haridas S."/>
            <person name="Kuo A."/>
            <person name="Mondo S."/>
            <person name="Pangilinan J."/>
            <person name="Riley R."/>
            <person name="LaButti K."/>
            <person name="Andreopoulos B."/>
            <person name="Lipzen A."/>
            <person name="Chen C."/>
            <person name="Yan M."/>
            <person name="Daum C."/>
            <person name="Ng V."/>
            <person name="Clum A."/>
            <person name="Steindorff A."/>
            <person name="Ohm R.A."/>
            <person name="Martin F."/>
            <person name="Silar P."/>
            <person name="Natvig D.O."/>
            <person name="Lalanne C."/>
            <person name="Gautier V."/>
            <person name="Ament-Velasquez S.L."/>
            <person name="Kruys A."/>
            <person name="Hutchinson M.I."/>
            <person name="Powell A.J."/>
            <person name="Barry K."/>
            <person name="Miller A.N."/>
            <person name="Grigoriev I.V."/>
            <person name="Debuchy R."/>
            <person name="Gladieux P."/>
            <person name="Hiltunen Thoren M."/>
            <person name="Johannesson H."/>
        </authorList>
    </citation>
    <scope>NUCLEOTIDE SEQUENCE</scope>
    <source>
        <strain evidence="1">PSN243</strain>
    </source>
</reference>
<evidence type="ECO:0000313" key="2">
    <source>
        <dbReference type="Proteomes" id="UP001321760"/>
    </source>
</evidence>
<gene>
    <name evidence="1" type="ORF">QBC34DRAFT_419389</name>
</gene>
<dbReference type="Proteomes" id="UP001321760">
    <property type="component" value="Unassembled WGS sequence"/>
</dbReference>
<dbReference type="Gene3D" id="1.20.1280.50">
    <property type="match status" value="1"/>
</dbReference>
<proteinExistence type="predicted"/>
<evidence type="ECO:0000313" key="1">
    <source>
        <dbReference type="EMBL" id="KAK4441991.1"/>
    </source>
</evidence>
<evidence type="ECO:0008006" key="3">
    <source>
        <dbReference type="Google" id="ProtNLM"/>
    </source>
</evidence>
<organism evidence="1 2">
    <name type="scientific">Podospora aff. communis PSN243</name>
    <dbReference type="NCBI Taxonomy" id="3040156"/>
    <lineage>
        <taxon>Eukaryota</taxon>
        <taxon>Fungi</taxon>
        <taxon>Dikarya</taxon>
        <taxon>Ascomycota</taxon>
        <taxon>Pezizomycotina</taxon>
        <taxon>Sordariomycetes</taxon>
        <taxon>Sordariomycetidae</taxon>
        <taxon>Sordariales</taxon>
        <taxon>Podosporaceae</taxon>
        <taxon>Podospora</taxon>
    </lineage>
</organism>